<dbReference type="InterPro" id="IPR000477">
    <property type="entry name" value="RT_dom"/>
</dbReference>
<keyword evidence="3" id="KW-1185">Reference proteome</keyword>
<proteinExistence type="predicted"/>
<dbReference type="PROSITE" id="PS50878">
    <property type="entry name" value="RT_POL"/>
    <property type="match status" value="1"/>
</dbReference>
<comment type="caution">
    <text evidence="2">The sequence shown here is derived from an EMBL/GenBank/DDBJ whole genome shotgun (WGS) entry which is preliminary data.</text>
</comment>
<evidence type="ECO:0000313" key="3">
    <source>
        <dbReference type="Proteomes" id="UP001454036"/>
    </source>
</evidence>
<dbReference type="Pfam" id="PF00078">
    <property type="entry name" value="RVT_1"/>
    <property type="match status" value="1"/>
</dbReference>
<evidence type="ECO:0000259" key="1">
    <source>
        <dbReference type="PROSITE" id="PS50878"/>
    </source>
</evidence>
<accession>A0AAV3PWF0</accession>
<dbReference type="AlphaFoldDB" id="A0AAV3PWF0"/>
<dbReference type="InterPro" id="IPR043128">
    <property type="entry name" value="Rev_trsase/Diguanyl_cyclase"/>
</dbReference>
<organism evidence="2 3">
    <name type="scientific">Lithospermum erythrorhizon</name>
    <name type="common">Purple gromwell</name>
    <name type="synonym">Lithospermum officinale var. erythrorhizon</name>
    <dbReference type="NCBI Taxonomy" id="34254"/>
    <lineage>
        <taxon>Eukaryota</taxon>
        <taxon>Viridiplantae</taxon>
        <taxon>Streptophyta</taxon>
        <taxon>Embryophyta</taxon>
        <taxon>Tracheophyta</taxon>
        <taxon>Spermatophyta</taxon>
        <taxon>Magnoliopsida</taxon>
        <taxon>eudicotyledons</taxon>
        <taxon>Gunneridae</taxon>
        <taxon>Pentapetalae</taxon>
        <taxon>asterids</taxon>
        <taxon>lamiids</taxon>
        <taxon>Boraginales</taxon>
        <taxon>Boraginaceae</taxon>
        <taxon>Boraginoideae</taxon>
        <taxon>Lithospermeae</taxon>
        <taxon>Lithospermum</taxon>
    </lineage>
</organism>
<dbReference type="PANTHER" id="PTHR24559:SF448">
    <property type="entry name" value="RNA-DIRECTED DNA POLYMERASE"/>
    <property type="match status" value="1"/>
</dbReference>
<dbReference type="Gene3D" id="3.30.70.270">
    <property type="match status" value="2"/>
</dbReference>
<dbReference type="CDD" id="cd01647">
    <property type="entry name" value="RT_LTR"/>
    <property type="match status" value="1"/>
</dbReference>
<dbReference type="PANTHER" id="PTHR24559">
    <property type="entry name" value="TRANSPOSON TY3-I GAG-POL POLYPROTEIN"/>
    <property type="match status" value="1"/>
</dbReference>
<dbReference type="InterPro" id="IPR053134">
    <property type="entry name" value="RNA-dir_DNA_polymerase"/>
</dbReference>
<dbReference type="Proteomes" id="UP001454036">
    <property type="component" value="Unassembled WGS sequence"/>
</dbReference>
<evidence type="ECO:0000313" key="2">
    <source>
        <dbReference type="EMBL" id="GAA0156157.1"/>
    </source>
</evidence>
<dbReference type="Gene3D" id="3.10.10.10">
    <property type="entry name" value="HIV Type 1 Reverse Transcriptase, subunit A, domain 1"/>
    <property type="match status" value="1"/>
</dbReference>
<dbReference type="EMBL" id="BAABME010002799">
    <property type="protein sequence ID" value="GAA0156157.1"/>
    <property type="molecule type" value="Genomic_DNA"/>
</dbReference>
<feature type="domain" description="Reverse transcriptase" evidence="1">
    <location>
        <begin position="194"/>
        <end position="373"/>
    </location>
</feature>
<reference evidence="2 3" key="1">
    <citation type="submission" date="2024-01" db="EMBL/GenBank/DDBJ databases">
        <title>The complete chloroplast genome sequence of Lithospermum erythrorhizon: insights into the phylogenetic relationship among Boraginaceae species and the maternal lineages of purple gromwells.</title>
        <authorList>
            <person name="Okada T."/>
            <person name="Watanabe K."/>
        </authorList>
    </citation>
    <scope>NUCLEOTIDE SEQUENCE [LARGE SCALE GENOMIC DNA]</scope>
</reference>
<name>A0AAV3PWF0_LITER</name>
<sequence>MHMDEEEENECPPLEVETNAENPQVNLDQVEAEVSFNALTTPNSFSTFRLRGVFGRTPINLLVDIGSTHTFLDEDYSPVKFNFKKTEITLCKGGQEVTLQAVTSQADLQMISAKKLSKWLTSSHNNSIGQLFSIQNQPPPNSVIETIPHCHPHFKPLLLNFQELFSPSIDLPPHRNTDHTISPKPEAQPISELLSSGFIQPSNSAFASPVILVKKKDGTWRFCRDYRYLNELTVKHDFLIPIVDNLLDELQVVTIFSKIDLRSGYYQIRMNENDMHKISFKTHQRHYEFLVMPFGLSNAPTTFQGIMNHIFSSFLRKFVLVFFDDILIYSKDIESHIVHFHQVLIKLRENRLFAKPTKCAFGQPKIKYLGHIITASGVQADPSKIEAMLGWPSPNSLKSLRRFLGLTGYYRKFIKGYGIMAKPLTNLLKKMDFSGLMRLLQHLKH</sequence>
<dbReference type="InterPro" id="IPR043502">
    <property type="entry name" value="DNA/RNA_pol_sf"/>
</dbReference>
<dbReference type="SUPFAM" id="SSF56672">
    <property type="entry name" value="DNA/RNA polymerases"/>
    <property type="match status" value="1"/>
</dbReference>
<gene>
    <name evidence="2" type="ORF">LIER_13714</name>
</gene>
<protein>
    <recommendedName>
        <fullName evidence="1">Reverse transcriptase domain-containing protein</fullName>
    </recommendedName>
</protein>